<reference evidence="2" key="1">
    <citation type="submission" date="2016-03" db="EMBL/GenBank/DDBJ databases">
        <title>Updated assembly of Pseudogymnoascus destructans, the fungus causing white-nose syndrome of bats.</title>
        <authorList>
            <person name="Palmer J.M."/>
            <person name="Drees K.P."/>
            <person name="Foster J.T."/>
            <person name="Lindner D.L."/>
        </authorList>
    </citation>
    <scope>NUCLEOTIDE SEQUENCE [LARGE SCALE GENOMIC DNA]</scope>
    <source>
        <strain evidence="2">20631-21</strain>
    </source>
</reference>
<accession>A0A177AKQ6</accession>
<dbReference type="EMBL" id="KV441388">
    <property type="protein sequence ID" value="OAF61871.1"/>
    <property type="molecule type" value="Genomic_DNA"/>
</dbReference>
<evidence type="ECO:0000313" key="2">
    <source>
        <dbReference type="EMBL" id="OAF61871.1"/>
    </source>
</evidence>
<dbReference type="Proteomes" id="UP000077154">
    <property type="component" value="Unassembled WGS sequence"/>
</dbReference>
<dbReference type="AlphaFoldDB" id="A0A177AKQ6"/>
<proteinExistence type="predicted"/>
<gene>
    <name evidence="2" type="ORF">VC83_01640</name>
</gene>
<dbReference type="InterPro" id="IPR023296">
    <property type="entry name" value="Glyco_hydro_beta-prop_sf"/>
</dbReference>
<dbReference type="GeneID" id="36284729"/>
<name>A0A177AKQ6_9PEZI</name>
<dbReference type="SUPFAM" id="SSF75005">
    <property type="entry name" value="Arabinanase/levansucrase/invertase"/>
    <property type="match status" value="1"/>
</dbReference>
<sequence length="89" mass="9553">MYYGGKTYLAYSASDCWTAGYQLGLLTWNGGDPTQASSWAKTGPFLTSTNGNYGAGHNGSSKAQMGQRSGTYTMPMPTVLELVIEQDIQ</sequence>
<protein>
    <submittedName>
        <fullName evidence="2">Uncharacterized protein</fullName>
    </submittedName>
</protein>
<dbReference type="VEuPathDB" id="FungiDB:GMDG_02937"/>
<feature type="region of interest" description="Disordered" evidence="1">
    <location>
        <begin position="51"/>
        <end position="72"/>
    </location>
</feature>
<dbReference type="Gene3D" id="2.115.10.20">
    <property type="entry name" value="Glycosyl hydrolase domain, family 43"/>
    <property type="match status" value="1"/>
</dbReference>
<dbReference type="RefSeq" id="XP_024327145.1">
    <property type="nucleotide sequence ID" value="XM_024465315.1"/>
</dbReference>
<organism evidence="2">
    <name type="scientific">Pseudogymnoascus destructans</name>
    <dbReference type="NCBI Taxonomy" id="655981"/>
    <lineage>
        <taxon>Eukaryota</taxon>
        <taxon>Fungi</taxon>
        <taxon>Dikarya</taxon>
        <taxon>Ascomycota</taxon>
        <taxon>Pezizomycotina</taxon>
        <taxon>Leotiomycetes</taxon>
        <taxon>Thelebolales</taxon>
        <taxon>Thelebolaceae</taxon>
        <taxon>Pseudogymnoascus</taxon>
    </lineage>
</organism>
<evidence type="ECO:0000256" key="1">
    <source>
        <dbReference type="SAM" id="MobiDB-lite"/>
    </source>
</evidence>
<dbReference type="OrthoDB" id="272289at2759"/>